<dbReference type="InterPro" id="IPR013122">
    <property type="entry name" value="PKD1_2_channel"/>
</dbReference>
<feature type="transmembrane region" description="Helical" evidence="13">
    <location>
        <begin position="1499"/>
        <end position="1518"/>
    </location>
</feature>
<evidence type="ECO:0000259" key="15">
    <source>
        <dbReference type="PROSITE" id="PS50041"/>
    </source>
</evidence>
<dbReference type="InterPro" id="IPR016186">
    <property type="entry name" value="C-type_lectin-like/link_sf"/>
</dbReference>
<dbReference type="Pfam" id="PF00059">
    <property type="entry name" value="Lectin_C"/>
    <property type="match status" value="1"/>
</dbReference>
<organism evidence="19 20">
    <name type="scientific">Oryzias javanicus</name>
    <name type="common">Javanese ricefish</name>
    <name type="synonym">Aplocheilus javanicus</name>
    <dbReference type="NCBI Taxonomy" id="123683"/>
    <lineage>
        <taxon>Eukaryota</taxon>
        <taxon>Metazoa</taxon>
        <taxon>Chordata</taxon>
        <taxon>Craniata</taxon>
        <taxon>Vertebrata</taxon>
        <taxon>Euteleostomi</taxon>
        <taxon>Actinopterygii</taxon>
        <taxon>Neopterygii</taxon>
        <taxon>Teleostei</taxon>
        <taxon>Neoteleostei</taxon>
        <taxon>Acanthomorphata</taxon>
        <taxon>Ovalentaria</taxon>
        <taxon>Atherinomorphae</taxon>
        <taxon>Beloniformes</taxon>
        <taxon>Adrianichthyidae</taxon>
        <taxon>Oryziinae</taxon>
        <taxon>Oryzias</taxon>
    </lineage>
</organism>
<feature type="domain" description="SUEL-type lectin" evidence="18">
    <location>
        <begin position="163"/>
        <end position="254"/>
    </location>
</feature>
<feature type="transmembrane region" description="Helical" evidence="13">
    <location>
        <begin position="1289"/>
        <end position="1309"/>
    </location>
</feature>
<reference evidence="19 20" key="2">
    <citation type="submission" date="2019-01" db="EMBL/GenBank/DDBJ databases">
        <title>A chromosome length genome reference of the Java medaka (oryzias javanicus).</title>
        <authorList>
            <person name="Herpin A."/>
            <person name="Takehana Y."/>
            <person name="Naruse K."/>
            <person name="Ansai S."/>
            <person name="Kawaguchi M."/>
        </authorList>
    </citation>
    <scope>NUCLEOTIDE SEQUENCE [LARGE SCALE GENOMIC DNA]</scope>
    <source>
        <strain evidence="19">RS831</strain>
        <tissue evidence="19">Whole body</tissue>
    </source>
</reference>
<dbReference type="Pfam" id="PF01477">
    <property type="entry name" value="PLAT"/>
    <property type="match status" value="1"/>
</dbReference>
<evidence type="ECO:0000256" key="11">
    <source>
        <dbReference type="PIRSR" id="PIRSR603915-2"/>
    </source>
</evidence>
<keyword evidence="7 13" id="KW-1133">Transmembrane helix</keyword>
<keyword evidence="6" id="KW-0677">Repeat</keyword>
<sequence>MRWAVLHLLILWTSVSQASAENEVEVAPSCPGDRRAFGRSCFAFVSQRLSFHTAQDWCEKRGGHLAFIPDKNTQSFFEKHLDPDKDAWLGMALTSSRNRQHVDGALSWLDGSPLTYSKWARSPHPGAACGHILSSSSFQWKATSDCSPEMNFICQFESGRRIVCAGHDTSLQCSSKQVLMIDRGFYGRQNSHYCRSGAAAPPSVEKECGWVDVKETIKARCHGRRVCNITKVMDLLDELCPQLRSYLSVEYHCSEGLSLSVRKVAAVFEDVVMEVKLLANAQDLLCRLQTGDGQTFSFRPTEGLKSRVMHKYTNPRTFVVKCDCFSSSGHTHFTTHKMVTIQEAITKIGAIRCYKGKKSFSESQCRALYGEAFHIQMEAKAGTNVAYRVQSGDQFLAGLSVLQGNVPKNITVTAERVQQLGSGCHRLTIYASNAVTTSEVSSDLQVCVLEKISGLQASILEDAVDRFGAHRVAVEVSLQHGAPVRLSFLMKGEQSSRLETRRMDVKSGVYFFQCPAKGCVQIKIRAWNAFSSQKVDILIGFHAEQEKRLVRDSRSVVTISASPPSVSSRADSITLSLSDQTILSGVSKFEWKCKGSCNCKDKYTNQNNPVISGSCLEPFDFNKYSLDLKGSSSQLDIKDVCTTLTPTLYNGNDIRFTCTDGCDTQAQTKDANIQMECDSSCPTADWYIKETNEQKWDAQTKDCFINANQIPLVEKDAGKTNYKVKKAKISEAKNQNKNVTVVIIFGQTTLHGTILDAFNLTCTTQQPCTGCRFCFTADHKELVCSESKEVQTVFLPLGNSSSDFSLRITVTVTNGSQSLNTTFTVQVLDFTPKPNSNDNLRAGVEKALEKLKKSGRLSGETVGQMFSSVAKTLPNKPDASELREEMVDAMADIISEAPPSSPKEAESVCEGLTALVQEGAKLRVSVQVSASSLFEDLSLSLMNMNVSKTEEGRKQMHTAASAIVEGINILLINSVMKNVSDALLGTLSNIQSALLKLKEPNEGPTLINTELIIVLVNRVTPDSLLAQNLSFLDSSQPNFSLPQLPTDLLPSAGPVDIRMLSLAKNPFSWNEKGNISGLIGSLSLSTEDGSGIPVENLSEDIEIWLPRPDAEQVNTTLLDLGNYSTTIIDVPSADTSLVIKMEPSLDPLPFKLYLGFTGYPTETDYVAMTQMPLQGTTEEEKYTWIVQPEELKGNTGVHYLVVRPIVGPGIKSINASLSVTPIASSCRFWDEFILDWSTTGCKVGVKTTPTVTQCLCNHLTFFGSSFFVTPNLVDPSQTAQLFATFAENPVVVCFVGALFVTYLLVVVWARRKDIQDITKVKVTVLHDNNPTDEYRYLLCVRTGHRIGASTSSQVIATLLGAAGNSEPHHLTDQRKPLFERGAVDMFLITTPSFLGELQGIRLWHDNSGSHPAWYVANIMVQDLQTEQKWNFLCNSWLALDAGDCCIDSIFPVSTEEELKRFSNLFFMKTTRDFCDGHLWYSVVSRPAGSNFTCVQRVSCCFSLLLCTMLTSIMFYGIPTDPSEQVMDLGQFEFTWQQFMVGVQSSLIMFPINVLIVSIFRNTRPRESSCCGGRKKKPKSIQKETVSSQMDTKAFLDFITKDVARLADLLCKTTKNNIPTTESKFGPKEESEINSILSKMEDFIQERRKTGDNRPFHLPESGGHANPPSVLEATKKKSNKMQHLYRKLCQIDKELSLLGPSSFQNPHSYSQAVLQVQNMKSLIEDQLFPPSHVKVDEPNHKKFRPTEVAAIDVKRKKSSCCHGMLPWWFVFVGWLLVIATSVVSGYFTMLYGLKFGKQRSISWLVSMNVSFFQSLLFIQPLKVICLAVFFSLIIRKVEEEDLHDVEFVEDKRTGETKDHDARGMKRLLYEPPPPAAIERMRRNKIMQQKAHALLKEILTYIGFLWMLLSVAYGQRDPNAFYLNQHIRSSFTGAASDSMSLQDVFTWANTTLLTNLFGDYPGFITDGNSKLVGNARVRQLRVKGDSCQTAGLMLPLAADCNAPYSWDAEDTGSYETGWNRSGRDNISASTSSPWKYRTQTQLRGRLFWGKTAFYRGGGFVVELGPDLSNASSTLEYLFENKWLDMYTRAIFVEFTVYNANVNLFCIITLLMETTAVGVFQFYSELQSVRLYQSTGGLYFFVMAAEIIYLLFILYYMFLQAKLMRQQRWDYFRNKLNLLELSIILLSMSAVAVFIRRSLLGDRDVAYYQTHRDQFASFYDTATADQQLQYLIAFLVLLATVKCWHLLRLNPKMNLLTAALHRAWTDISSFLLIFGVLFVAYSVTSNLIYGWKLSSYKTFTDSLLTVISLQAGIFNYDEVLNGDPVLGGLLVGSCVVFMTFVLLNLLISLLLVALNREQLHHKPSEEEEVVDLLLSNIFSLIGIRYKDKKDTVTDSSGFALNNTKDISKSP</sequence>
<evidence type="ECO:0008006" key="21">
    <source>
        <dbReference type="Google" id="ProtNLM"/>
    </source>
</evidence>
<dbReference type="OrthoDB" id="10264154at2759"/>
<comment type="subcellular location">
    <subcellularLocation>
        <location evidence="1">Membrane</location>
        <topology evidence="1">Multi-pass membrane protein</topology>
    </subcellularLocation>
</comment>
<feature type="chain" id="PRO_5019338824" description="Polycystic kidney disease protein 1-like 2" evidence="14">
    <location>
        <begin position="21"/>
        <end position="2407"/>
    </location>
</feature>
<keyword evidence="3 13" id="KW-0812">Transmembrane</keyword>
<feature type="transmembrane region" description="Helical" evidence="13">
    <location>
        <begin position="1538"/>
        <end position="1559"/>
    </location>
</feature>
<dbReference type="PROSITE" id="PS50095">
    <property type="entry name" value="PLAT"/>
    <property type="match status" value="1"/>
</dbReference>
<dbReference type="SMART" id="SM00303">
    <property type="entry name" value="GPS"/>
    <property type="match status" value="1"/>
</dbReference>
<dbReference type="GO" id="GO:0005509">
    <property type="term" value="F:calcium ion binding"/>
    <property type="evidence" value="ECO:0007669"/>
    <property type="project" value="InterPro"/>
</dbReference>
<protein>
    <recommendedName>
        <fullName evidence="21">Polycystic kidney disease protein 1-like 2</fullName>
    </recommendedName>
</protein>
<dbReference type="Pfam" id="PF02140">
    <property type="entry name" value="SUEL_Lectin"/>
    <property type="match status" value="1"/>
</dbReference>
<feature type="transmembrane region" description="Helical" evidence="13">
    <location>
        <begin position="1810"/>
        <end position="1833"/>
    </location>
</feature>
<dbReference type="PANTHER" id="PTHR10877:SF134">
    <property type="entry name" value="POLYCYSTIN-1-LIKE PROTEIN 2"/>
    <property type="match status" value="1"/>
</dbReference>
<feature type="domain" description="C-type lectin" evidence="15">
    <location>
        <begin position="37"/>
        <end position="155"/>
    </location>
</feature>
<gene>
    <name evidence="19" type="ORF">OJAV_G00203090</name>
</gene>
<keyword evidence="9" id="KW-1015">Disulfide bond</keyword>
<dbReference type="InterPro" id="IPR042060">
    <property type="entry name" value="PLAT_polycystin1"/>
</dbReference>
<comment type="similarity">
    <text evidence="2">Belongs to the polycystin family.</text>
</comment>
<dbReference type="InterPro" id="IPR046791">
    <property type="entry name" value="Polycystin_dom"/>
</dbReference>
<dbReference type="Gene3D" id="3.10.100.10">
    <property type="entry name" value="Mannose-Binding Protein A, subunit A"/>
    <property type="match status" value="1"/>
</dbReference>
<evidence type="ECO:0000256" key="7">
    <source>
        <dbReference type="ARBA" id="ARBA00022989"/>
    </source>
</evidence>
<proteinExistence type="inferred from homology"/>
<dbReference type="InterPro" id="IPR000922">
    <property type="entry name" value="Lectin_gal-bd_dom"/>
</dbReference>
<dbReference type="SMART" id="SM00308">
    <property type="entry name" value="LH2"/>
    <property type="match status" value="1"/>
</dbReference>
<dbReference type="GO" id="GO:0005262">
    <property type="term" value="F:calcium channel activity"/>
    <property type="evidence" value="ECO:0007669"/>
    <property type="project" value="TreeGrafter"/>
</dbReference>
<dbReference type="InterPro" id="IPR046338">
    <property type="entry name" value="GAIN_dom_sf"/>
</dbReference>
<evidence type="ECO:0000256" key="4">
    <source>
        <dbReference type="ARBA" id="ARBA00022729"/>
    </source>
</evidence>
<evidence type="ECO:0000256" key="2">
    <source>
        <dbReference type="ARBA" id="ARBA00007200"/>
    </source>
</evidence>
<dbReference type="SUPFAM" id="SSF56436">
    <property type="entry name" value="C-type lectin-like"/>
    <property type="match status" value="1"/>
</dbReference>
<dbReference type="SMART" id="SM00034">
    <property type="entry name" value="CLECT"/>
    <property type="match status" value="1"/>
</dbReference>
<dbReference type="InterPro" id="IPR000203">
    <property type="entry name" value="GPS"/>
</dbReference>
<evidence type="ECO:0000256" key="8">
    <source>
        <dbReference type="ARBA" id="ARBA00023136"/>
    </source>
</evidence>
<dbReference type="Gene3D" id="2.60.60.20">
    <property type="entry name" value="PLAT/LH2 domain"/>
    <property type="match status" value="1"/>
</dbReference>
<dbReference type="InterPro" id="IPR036392">
    <property type="entry name" value="PLAT/LH2_dom_sf"/>
</dbReference>
<keyword evidence="4 14" id="KW-0732">Signal</keyword>
<feature type="transmembrane region" description="Helical" evidence="13">
    <location>
        <begin position="2099"/>
        <end position="2121"/>
    </location>
</feature>
<name>A0A437C5E3_ORYJA</name>
<reference evidence="19 20" key="1">
    <citation type="submission" date="2018-11" db="EMBL/GenBank/DDBJ databases">
        <authorList>
            <person name="Lopez-Roques C."/>
            <person name="Donnadieu C."/>
            <person name="Bouchez O."/>
            <person name="Klopp C."/>
            <person name="Cabau C."/>
            <person name="Zahm M."/>
        </authorList>
    </citation>
    <scope>NUCLEOTIDE SEQUENCE [LARGE SCALE GENOMIC DNA]</scope>
    <source>
        <strain evidence="19">RS831</strain>
        <tissue evidence="19">Whole body</tissue>
    </source>
</reference>
<evidence type="ECO:0000256" key="12">
    <source>
        <dbReference type="PROSITE-ProRule" id="PRU00152"/>
    </source>
</evidence>
<evidence type="ECO:0000256" key="13">
    <source>
        <dbReference type="SAM" id="Phobius"/>
    </source>
</evidence>
<feature type="signal peptide" evidence="14">
    <location>
        <begin position="1"/>
        <end position="20"/>
    </location>
</feature>
<feature type="transmembrane region" description="Helical" evidence="13">
    <location>
        <begin position="1764"/>
        <end position="1790"/>
    </location>
</feature>
<dbReference type="InterPro" id="IPR057244">
    <property type="entry name" value="GAIN_B"/>
</dbReference>
<evidence type="ECO:0000259" key="18">
    <source>
        <dbReference type="PROSITE" id="PS50228"/>
    </source>
</evidence>
<dbReference type="Pfam" id="PF08016">
    <property type="entry name" value="PKD_channel"/>
    <property type="match status" value="1"/>
</dbReference>
<dbReference type="CDD" id="cd00037">
    <property type="entry name" value="CLECT"/>
    <property type="match status" value="1"/>
</dbReference>
<keyword evidence="8 13" id="KW-0472">Membrane</keyword>
<dbReference type="EMBL" id="CM012457">
    <property type="protein sequence ID" value="RVE57814.1"/>
    <property type="molecule type" value="Genomic_DNA"/>
</dbReference>
<evidence type="ECO:0000313" key="19">
    <source>
        <dbReference type="EMBL" id="RVE57814.1"/>
    </source>
</evidence>
<dbReference type="CDD" id="cd01752">
    <property type="entry name" value="PLAT_polycystin"/>
    <property type="match status" value="1"/>
</dbReference>
<evidence type="ECO:0000313" key="20">
    <source>
        <dbReference type="Proteomes" id="UP000283210"/>
    </source>
</evidence>
<feature type="transmembrane region" description="Helical" evidence="13">
    <location>
        <begin position="2264"/>
        <end position="2288"/>
    </location>
</feature>
<dbReference type="PROSITE" id="PS50221">
    <property type="entry name" value="GAIN_B"/>
    <property type="match status" value="1"/>
</dbReference>
<dbReference type="Proteomes" id="UP000283210">
    <property type="component" value="Chromosome 21"/>
</dbReference>
<dbReference type="PROSITE" id="PS50041">
    <property type="entry name" value="C_TYPE_LECTIN_2"/>
    <property type="match status" value="1"/>
</dbReference>
<dbReference type="InterPro" id="IPR001024">
    <property type="entry name" value="PLAT/LH2_dom"/>
</dbReference>
<dbReference type="GO" id="GO:0050982">
    <property type="term" value="P:detection of mechanical stimulus"/>
    <property type="evidence" value="ECO:0007669"/>
    <property type="project" value="TreeGrafter"/>
</dbReference>
<feature type="transmembrane region" description="Helical" evidence="13">
    <location>
        <begin position="2325"/>
        <end position="2351"/>
    </location>
</feature>
<dbReference type="PANTHER" id="PTHR10877">
    <property type="entry name" value="POLYCYSTIN FAMILY MEMBER"/>
    <property type="match status" value="1"/>
</dbReference>
<keyword evidence="10" id="KW-0325">Glycoprotein</keyword>
<evidence type="ECO:0000256" key="3">
    <source>
        <dbReference type="ARBA" id="ARBA00022692"/>
    </source>
</evidence>
<feature type="transmembrane region" description="Helical" evidence="13">
    <location>
        <begin position="2133"/>
        <end position="2155"/>
    </location>
</feature>
<dbReference type="SUPFAM" id="SSF49723">
    <property type="entry name" value="Lipase/lipooxygenase domain (PLAT/LH2 domain)"/>
    <property type="match status" value="1"/>
</dbReference>
<feature type="transmembrane region" description="Helical" evidence="13">
    <location>
        <begin position="2175"/>
        <end position="2192"/>
    </location>
</feature>
<evidence type="ECO:0000256" key="1">
    <source>
        <dbReference type="ARBA" id="ARBA00004141"/>
    </source>
</evidence>
<feature type="disulfide bond" evidence="11">
    <location>
        <begin position="1985"/>
        <end position="1998"/>
    </location>
</feature>
<dbReference type="FunFam" id="1.10.287.70:FF:000086">
    <property type="entry name" value="Polycystic kidney disease 2"/>
    <property type="match status" value="1"/>
</dbReference>
<comment type="caution">
    <text evidence="12">Lacks conserved residue(s) required for the propagation of feature annotation.</text>
</comment>
<dbReference type="InterPro" id="IPR001304">
    <property type="entry name" value="C-type_lectin-like"/>
</dbReference>
<dbReference type="Gene3D" id="2.60.220.50">
    <property type="match status" value="1"/>
</dbReference>
<evidence type="ECO:0000256" key="5">
    <source>
        <dbReference type="ARBA" id="ARBA00022734"/>
    </source>
</evidence>
<evidence type="ECO:0000256" key="14">
    <source>
        <dbReference type="SAM" id="SignalP"/>
    </source>
</evidence>
<keyword evidence="5" id="KW-0430">Lectin</keyword>
<feature type="domain" description="PLAT" evidence="16">
    <location>
        <begin position="1334"/>
        <end position="1451"/>
    </location>
</feature>
<accession>A0A437C5E3</accession>
<evidence type="ECO:0000256" key="10">
    <source>
        <dbReference type="ARBA" id="ARBA00023180"/>
    </source>
</evidence>
<dbReference type="Pfam" id="PF20519">
    <property type="entry name" value="Polycystin_dom"/>
    <property type="match status" value="1"/>
</dbReference>
<evidence type="ECO:0000256" key="9">
    <source>
        <dbReference type="ARBA" id="ARBA00023157"/>
    </source>
</evidence>
<feature type="domain" description="GAIN-B" evidence="17">
    <location>
        <begin position="1093"/>
        <end position="1274"/>
    </location>
</feature>
<dbReference type="Gene3D" id="2.60.120.740">
    <property type="match status" value="1"/>
</dbReference>
<evidence type="ECO:0000259" key="16">
    <source>
        <dbReference type="PROSITE" id="PS50095"/>
    </source>
</evidence>
<dbReference type="FunFam" id="2.60.60.20:FF:000008">
    <property type="entry name" value="Polycystic kidney disease 1-like 2, isoform CRA_a"/>
    <property type="match status" value="1"/>
</dbReference>
<dbReference type="Pfam" id="PF01825">
    <property type="entry name" value="GPS"/>
    <property type="match status" value="1"/>
</dbReference>
<dbReference type="InterPro" id="IPR016187">
    <property type="entry name" value="CTDL_fold"/>
</dbReference>
<feature type="transmembrane region" description="Helical" evidence="13">
    <location>
        <begin position="2225"/>
        <end position="2244"/>
    </location>
</feature>
<evidence type="ECO:0000256" key="6">
    <source>
        <dbReference type="ARBA" id="ARBA00022737"/>
    </source>
</evidence>
<dbReference type="InterPro" id="IPR043159">
    <property type="entry name" value="Lectin_gal-bd_sf"/>
</dbReference>
<dbReference type="InterPro" id="IPR051223">
    <property type="entry name" value="Polycystin"/>
</dbReference>
<dbReference type="PRINTS" id="PR01433">
    <property type="entry name" value="POLYCYSTIN2"/>
</dbReference>
<evidence type="ECO:0000259" key="17">
    <source>
        <dbReference type="PROSITE" id="PS50221"/>
    </source>
</evidence>
<keyword evidence="20" id="KW-1185">Reference proteome</keyword>
<dbReference type="PROSITE" id="PS50228">
    <property type="entry name" value="SUEL_LECTIN"/>
    <property type="match status" value="1"/>
</dbReference>
<dbReference type="GO" id="GO:0030246">
    <property type="term" value="F:carbohydrate binding"/>
    <property type="evidence" value="ECO:0007669"/>
    <property type="project" value="UniProtKB-KW"/>
</dbReference>
<dbReference type="InterPro" id="IPR003915">
    <property type="entry name" value="PKD_2"/>
</dbReference>
<dbReference type="GO" id="GO:0016020">
    <property type="term" value="C:membrane"/>
    <property type="evidence" value="ECO:0007669"/>
    <property type="project" value="UniProtKB-SubCell"/>
</dbReference>